<accession>A0A2T4U0R3</accession>
<organism evidence="2 3">
    <name type="scientific">Candidatus Methylomirabilis limnetica</name>
    <dbReference type="NCBI Taxonomy" id="2033718"/>
    <lineage>
        <taxon>Bacteria</taxon>
        <taxon>Candidatus Methylomirabilota</taxon>
        <taxon>Candidatus Methylomirabilia</taxon>
        <taxon>Candidatus Methylomirabilales</taxon>
        <taxon>Candidatus Methylomirabilaceae</taxon>
        <taxon>Candidatus Methylomirabilis</taxon>
    </lineage>
</organism>
<feature type="transmembrane region" description="Helical" evidence="1">
    <location>
        <begin position="44"/>
        <end position="65"/>
    </location>
</feature>
<proteinExistence type="predicted"/>
<dbReference type="AlphaFoldDB" id="A0A2T4U0R3"/>
<dbReference type="RefSeq" id="WP_107561126.1">
    <property type="nucleotide sequence ID" value="NZ_NVQC01000009.1"/>
</dbReference>
<keyword evidence="3" id="KW-1185">Reference proteome</keyword>
<dbReference type="EMBL" id="NVQC01000009">
    <property type="protein sequence ID" value="PTL36963.1"/>
    <property type="molecule type" value="Genomic_DNA"/>
</dbReference>
<evidence type="ECO:0000256" key="1">
    <source>
        <dbReference type="SAM" id="Phobius"/>
    </source>
</evidence>
<name>A0A2T4U0R3_9BACT</name>
<gene>
    <name evidence="2" type="ORF">CLG94_01450</name>
</gene>
<reference evidence="3" key="2">
    <citation type="journal article" date="2018" name="Environ. Microbiol.">
        <title>Bloom of a denitrifying methanotroph, 'Candidatus Methylomirabilis limnetica', in a deep stratified lake.</title>
        <authorList>
            <person name="Graf J.S."/>
            <person name="Mayr M.J."/>
            <person name="Marchant H.K."/>
            <person name="Tienken D."/>
            <person name="Hach P.F."/>
            <person name="Brand A."/>
            <person name="Schubert C.J."/>
            <person name="Kuypers M.M."/>
            <person name="Milucka J."/>
        </authorList>
    </citation>
    <scope>NUCLEOTIDE SEQUENCE [LARGE SCALE GENOMIC DNA]</scope>
    <source>
        <strain evidence="3">Zug</strain>
    </source>
</reference>
<dbReference type="Proteomes" id="UP000241436">
    <property type="component" value="Unassembled WGS sequence"/>
</dbReference>
<keyword evidence="1" id="KW-1133">Transmembrane helix</keyword>
<comment type="caution">
    <text evidence="2">The sequence shown here is derived from an EMBL/GenBank/DDBJ whole genome shotgun (WGS) entry which is preliminary data.</text>
</comment>
<keyword evidence="1" id="KW-0812">Transmembrane</keyword>
<sequence length="99" mass="11538">MRFILLRSIIVGMLVASQIYLFVRGDRVLRLSRWSPRRKKLLRLALIGSFVSTLIIYFAFLSRWAPLEHPSPLILYLFIYYNRQLELRIAVLISVAASG</sequence>
<feature type="transmembrane region" description="Helical" evidence="1">
    <location>
        <begin position="6"/>
        <end position="23"/>
    </location>
</feature>
<evidence type="ECO:0000313" key="3">
    <source>
        <dbReference type="Proteomes" id="UP000241436"/>
    </source>
</evidence>
<reference evidence="2 3" key="1">
    <citation type="submission" date="2017-09" db="EMBL/GenBank/DDBJ databases">
        <title>Bloom of a denitrifying methanotroph, Candidatus Methylomirabilis limnetica, in a deep stratified lake.</title>
        <authorList>
            <person name="Graf J.S."/>
            <person name="Marchant H.K."/>
            <person name="Tienken D."/>
            <person name="Hach P.F."/>
            <person name="Brand A."/>
            <person name="Schubert C.J."/>
            <person name="Kuypers M.M."/>
            <person name="Milucka J."/>
        </authorList>
    </citation>
    <scope>NUCLEOTIDE SEQUENCE [LARGE SCALE GENOMIC DNA]</scope>
    <source>
        <strain evidence="2 3">Zug</strain>
    </source>
</reference>
<protein>
    <submittedName>
        <fullName evidence="2">Uncharacterized protein</fullName>
    </submittedName>
</protein>
<keyword evidence="1" id="KW-0472">Membrane</keyword>
<evidence type="ECO:0000313" key="2">
    <source>
        <dbReference type="EMBL" id="PTL36963.1"/>
    </source>
</evidence>